<dbReference type="EMBL" id="SRMB01000005">
    <property type="protein sequence ID" value="TGE22825.1"/>
    <property type="molecule type" value="Genomic_DNA"/>
</dbReference>
<organism evidence="3 4">
    <name type="scientific">Hymenobacter metallicola</name>
    <dbReference type="NCBI Taxonomy" id="2563114"/>
    <lineage>
        <taxon>Bacteria</taxon>
        <taxon>Pseudomonadati</taxon>
        <taxon>Bacteroidota</taxon>
        <taxon>Cytophagia</taxon>
        <taxon>Cytophagales</taxon>
        <taxon>Hymenobacteraceae</taxon>
        <taxon>Hymenobacter</taxon>
    </lineage>
</organism>
<evidence type="ECO:0000256" key="1">
    <source>
        <dbReference type="SAM" id="Coils"/>
    </source>
</evidence>
<accession>A0A4Z0PZG8</accession>
<keyword evidence="1" id="KW-0175">Coiled coil</keyword>
<protein>
    <recommendedName>
        <fullName evidence="5">Bacteriophage tail tape measure N-terminal domain-containing protein</fullName>
    </recommendedName>
</protein>
<evidence type="ECO:0000313" key="4">
    <source>
        <dbReference type="Proteomes" id="UP000298471"/>
    </source>
</evidence>
<evidence type="ECO:0000256" key="2">
    <source>
        <dbReference type="SAM" id="Phobius"/>
    </source>
</evidence>
<keyword evidence="2" id="KW-1133">Transmembrane helix</keyword>
<reference evidence="3 4" key="1">
    <citation type="submission" date="2019-04" db="EMBL/GenBank/DDBJ databases">
        <authorList>
            <person name="Feng G."/>
            <person name="Zhang J."/>
            <person name="Zhu H."/>
        </authorList>
    </citation>
    <scope>NUCLEOTIDE SEQUENCE [LARGE SCALE GENOMIC DNA]</scope>
    <source>
        <strain evidence="3 4">9PBR-1</strain>
    </source>
</reference>
<keyword evidence="2" id="KW-0812">Transmembrane</keyword>
<dbReference type="OrthoDB" id="952449at2"/>
<dbReference type="RefSeq" id="WP_135397618.1">
    <property type="nucleotide sequence ID" value="NZ_SRMB01000005.1"/>
</dbReference>
<dbReference type="Proteomes" id="UP000298471">
    <property type="component" value="Unassembled WGS sequence"/>
</dbReference>
<keyword evidence="2" id="KW-0472">Membrane</keyword>
<evidence type="ECO:0008006" key="5">
    <source>
        <dbReference type="Google" id="ProtNLM"/>
    </source>
</evidence>
<evidence type="ECO:0000313" key="3">
    <source>
        <dbReference type="EMBL" id="TGE22825.1"/>
    </source>
</evidence>
<dbReference type="AlphaFoldDB" id="A0A4Z0PZG8"/>
<comment type="caution">
    <text evidence="3">The sequence shown here is derived from an EMBL/GenBank/DDBJ whole genome shotgun (WGS) entry which is preliminary data.</text>
</comment>
<feature type="transmembrane region" description="Helical" evidence="2">
    <location>
        <begin position="327"/>
        <end position="351"/>
    </location>
</feature>
<sequence length="1027" mass="111632">MANDQTEKVLFEIRLGSEQLKAEMDKVRIQQRGLTTDIAKTREMQKLLTADFKNGSVSEKEYGIEAQRLSELLRAQTKEQAAASKQLENLGKASGEAEGSINQLRAELALTTASYNALSKEERENSEAGKALQARTRAISDELKVLESRVGDNRRNVGNYSGSFKELVKEMVKAQAEQKNMAAGSKELADSQRNVAGFLTAAQRAAAQAGQTYEEATKTIESYAKAITPAVENLVALEAEQARIVETAGEVSEGYRKIGFQIAAAEKAVEEATPVTQSFSGALLEAAGGSDTLGGAVQRATGVQEKYVQVQNLARLAMGASTGAAKLLRLALIATGLGAFLVVVGSLITYFTQTAEGGRIVEQVMAQIGATIDVVTDRIGTFGKAAYQFFTGNFSQAAETARQSFRGIGDEIERETQLALDLSKARQQLERDNINNIDTNKRLLNQVERLKNIRDDETNSIAKRMQANEDAYKVELEREKTLADLAKRRVDILKQDIERRGGEAKASNDQLKEYKEAQNEYFDILEDAAGKQNELITNRVSLQKEAEEQLRKLRQDFLNLEIAQIDRQLQTVADASDQELQLQKDKLEKQRLLELSEAELTADRKKAIQEKYLAAVEQLDREHLQKLREQAAESQQIAIATQLARAREGSQEEFLLKAQAIQADLAASLAGIDRRQSVEQQAAQEARIRAEAARQQAGLEYQQSLVNLDSYLSQERTRLNQQYADGQINKATHEQALQAIERAGTAARIVVQQDYGRDATAEREQLSQQDIAAAEQTTARKRELAEQEIQIRLAVAGTAQDAADLVIQALGEETTAGQIALTLKKAAAVAEIGLNLQKELSAISANAAANPANAVTFGAAGVSQAAVLSGIAIAKAVLATVKVLAFADGGLVRGPGGPKDDLIPAMLSDGEAVMTAEAVRKFGPLLSFLNVAGGGKSFGYRDPMPAATLARYADGGVVRYDASYMAQMSGRSGGAQINYQELARQVAQELGPVFYAANKALPAPNLNLSELREKQNKVVVNEKRADR</sequence>
<name>A0A4Z0PZG8_9BACT</name>
<proteinExistence type="predicted"/>
<gene>
    <name evidence="3" type="ORF">E5K02_20890</name>
</gene>
<keyword evidence="4" id="KW-1185">Reference proteome</keyword>
<feature type="coiled-coil region" evidence="1">
    <location>
        <begin position="412"/>
        <end position="496"/>
    </location>
</feature>